<dbReference type="SUPFAM" id="SSF63829">
    <property type="entry name" value="Calcium-dependent phosphotriesterase"/>
    <property type="match status" value="1"/>
</dbReference>
<protein>
    <recommendedName>
        <fullName evidence="4">Cytochrome c domain-containing protein</fullName>
    </recommendedName>
</protein>
<feature type="non-terminal residue" evidence="3">
    <location>
        <position position="1"/>
    </location>
</feature>
<dbReference type="Pfam" id="PF07583">
    <property type="entry name" value="PSCyt2"/>
    <property type="match status" value="1"/>
</dbReference>
<dbReference type="PANTHER" id="PTHR35889">
    <property type="entry name" value="CYCLOINULO-OLIGOSACCHARIDE FRUCTANOTRANSFERASE-RELATED"/>
    <property type="match status" value="1"/>
</dbReference>
<name>A0A6J4P6Z1_9BACT</name>
<accession>A0A6J4P6Z1</accession>
<dbReference type="GO" id="GO:0009055">
    <property type="term" value="F:electron transfer activity"/>
    <property type="evidence" value="ECO:0007669"/>
    <property type="project" value="InterPro"/>
</dbReference>
<evidence type="ECO:0000259" key="1">
    <source>
        <dbReference type="Pfam" id="PF07583"/>
    </source>
</evidence>
<evidence type="ECO:0008006" key="4">
    <source>
        <dbReference type="Google" id="ProtNLM"/>
    </source>
</evidence>
<evidence type="ECO:0000259" key="2">
    <source>
        <dbReference type="Pfam" id="PF07635"/>
    </source>
</evidence>
<feature type="domain" description="Cytochrome C Planctomycete-type" evidence="2">
    <location>
        <begin position="253"/>
        <end position="311"/>
    </location>
</feature>
<dbReference type="InterPro" id="IPR011444">
    <property type="entry name" value="DUF1549"/>
</dbReference>
<feature type="domain" description="DUF1549" evidence="1">
    <location>
        <begin position="380"/>
        <end position="594"/>
    </location>
</feature>
<sequence length="953" mass="102803">GLPGEVGKVLRFDPRGAGSMETLLDIPEGYGGRLFRATGMAWLEGDLLVASQGDGKVKRYSYPSGDWQADVVRASPGGITQIAMNGGRLFVTDFVAQALRQGPEPLDGGMSEVWAQHAAQAPWGLAVDGAGRTFWSTSANRVLRSDGRETVEWAGAAGGLATPVGLALGPDGLLYAANLHGAVTVWRTDAPNAGQPVRVIAGPEVRGPISIAFTTEPRAGEFAYVSPVAVDVASAEKVAFFESKIRPLLHARCIKCHGDEAQKGGLRLDSRHGWEQGGDSGPAVTPGKPDTSLLVKAVRYADKDLQMPPEEPLPAEEIALLVEWVRQGAIDPRLDARAAAQPETDDWAVEFQKRLDWWSLNPLADPEPPAVADARWALRPVDRFVYAGLDAAALRPAPAADPEVLLRRLSVVLLGLPPTPAQRETFLWQWHIDPAAAYEALVDQLLKSPHFGERFARHWMDAVRYTDTYGYEWDVPAKGAFEYRDYLIRAFNGDVGFDTFLREQVAGDLLTPPRVDAGLGVNESVIGPMFFHMGEHRHGSSLAYNGVHQEMVNNKVDAFSKVFLATTVACAKCHNHKLEAVSQRDYYALGAVFMTPRWVSRQADAPGKNDAAIARLKELRAAIRAEVAARWAAVTLPPDGWRPAAAVVPNAPQPPLDDVAYPMAKLTNAGADVEATWTALAGEWSAARAARSEANAVFTTIADFSQPQIPAGWVTDGDGMAHGWVDDATPLIALDGEAVVARLLPRGYHTHALSSKLPGALRMPPQHLVPGRFVSLCLAGGEFGGYLQMDENSFLHEGVAVLNQTQPTWRTFGDAPMTGGVTKVTFDFVTSSLNPNFPARVGVVPGLAFNDAGHDKRSWLSVTGVVASDTVVTPQDTLDSFASLYDGPAPKTADEADARVTAWLSGAVHRWCAGQHRPGDRQVVDWLLAHKLLPNQAPAEDPLAALLSEYRRV</sequence>
<evidence type="ECO:0000313" key="3">
    <source>
        <dbReference type="EMBL" id="CAA9402614.1"/>
    </source>
</evidence>
<dbReference type="Pfam" id="PF07635">
    <property type="entry name" value="PSCyt1"/>
    <property type="match status" value="1"/>
</dbReference>
<dbReference type="EMBL" id="CADCUQ010000408">
    <property type="protein sequence ID" value="CAA9402614.1"/>
    <property type="molecule type" value="Genomic_DNA"/>
</dbReference>
<organism evidence="3">
    <name type="scientific">uncultured Phycisphaerae bacterium</name>
    <dbReference type="NCBI Taxonomy" id="904963"/>
    <lineage>
        <taxon>Bacteria</taxon>
        <taxon>Pseudomonadati</taxon>
        <taxon>Planctomycetota</taxon>
        <taxon>Phycisphaerae</taxon>
        <taxon>environmental samples</taxon>
    </lineage>
</organism>
<dbReference type="SUPFAM" id="SSF46626">
    <property type="entry name" value="Cytochrome c"/>
    <property type="match status" value="1"/>
</dbReference>
<dbReference type="GO" id="GO:0020037">
    <property type="term" value="F:heme binding"/>
    <property type="evidence" value="ECO:0007669"/>
    <property type="project" value="InterPro"/>
</dbReference>
<proteinExistence type="predicted"/>
<dbReference type="InterPro" id="IPR011042">
    <property type="entry name" value="6-blade_b-propeller_TolB-like"/>
</dbReference>
<dbReference type="InterPro" id="IPR011429">
    <property type="entry name" value="Cyt_c_Planctomycete-type"/>
</dbReference>
<reference evidence="3" key="1">
    <citation type="submission" date="2020-02" db="EMBL/GenBank/DDBJ databases">
        <authorList>
            <person name="Meier V. D."/>
        </authorList>
    </citation>
    <scope>NUCLEOTIDE SEQUENCE</scope>
    <source>
        <strain evidence="3">AVDCRST_MAG64</strain>
    </source>
</reference>
<dbReference type="AlphaFoldDB" id="A0A6J4P6Z1"/>
<dbReference type="InterPro" id="IPR036909">
    <property type="entry name" value="Cyt_c-like_dom_sf"/>
</dbReference>
<gene>
    <name evidence="3" type="ORF">AVDCRST_MAG64-1791</name>
</gene>
<dbReference type="PANTHER" id="PTHR35889:SF3">
    <property type="entry name" value="F-BOX DOMAIN-CONTAINING PROTEIN"/>
    <property type="match status" value="1"/>
</dbReference>
<feature type="non-terminal residue" evidence="3">
    <location>
        <position position="953"/>
    </location>
</feature>
<dbReference type="Gene3D" id="2.120.10.30">
    <property type="entry name" value="TolB, C-terminal domain"/>
    <property type="match status" value="1"/>
</dbReference>